<feature type="domain" description="N-acetyltransferase" evidence="1">
    <location>
        <begin position="15"/>
        <end position="152"/>
    </location>
</feature>
<dbReference type="Proteomes" id="UP000003597">
    <property type="component" value="Unassembled WGS sequence"/>
</dbReference>
<dbReference type="EMBL" id="AGCN01000017">
    <property type="protein sequence ID" value="EHN61967.1"/>
    <property type="molecule type" value="Genomic_DNA"/>
</dbReference>
<organism evidence="2 3">
    <name type="scientific">Listeria innocua ATCC 33091</name>
    <dbReference type="NCBI Taxonomy" id="1002366"/>
    <lineage>
        <taxon>Bacteria</taxon>
        <taxon>Bacillati</taxon>
        <taxon>Bacillota</taxon>
        <taxon>Bacilli</taxon>
        <taxon>Bacillales</taxon>
        <taxon>Listeriaceae</taxon>
        <taxon>Listeria</taxon>
    </lineage>
</organism>
<dbReference type="InterPro" id="IPR000182">
    <property type="entry name" value="GNAT_dom"/>
</dbReference>
<dbReference type="AlphaFoldDB" id="A0AB72ZAR4"/>
<comment type="caution">
    <text evidence="2">The sequence shown here is derived from an EMBL/GenBank/DDBJ whole genome shotgun (WGS) entry which is preliminary data.</text>
</comment>
<protein>
    <submittedName>
        <fullName evidence="2">Acetyltransferase, GNAT family</fullName>
    </submittedName>
</protein>
<name>A0AB72ZAR4_LISIO</name>
<dbReference type="Gene3D" id="3.40.630.30">
    <property type="match status" value="1"/>
</dbReference>
<dbReference type="PANTHER" id="PTHR43233">
    <property type="entry name" value="FAMILY N-ACETYLTRANSFERASE, PUTATIVE (AFU_ORTHOLOGUE AFUA_6G03350)-RELATED"/>
    <property type="match status" value="1"/>
</dbReference>
<evidence type="ECO:0000259" key="1">
    <source>
        <dbReference type="PROSITE" id="PS51186"/>
    </source>
</evidence>
<dbReference type="PROSITE" id="PS51186">
    <property type="entry name" value="GNAT"/>
    <property type="match status" value="1"/>
</dbReference>
<reference evidence="2 3" key="1">
    <citation type="submission" date="2011-08" db="EMBL/GenBank/DDBJ databases">
        <authorList>
            <person name="Weinstock G."/>
            <person name="Sodergren E."/>
            <person name="Clifton S."/>
            <person name="Fulton L."/>
            <person name="Fulton B."/>
            <person name="Courtney L."/>
            <person name="Fronick C."/>
            <person name="Harrison M."/>
            <person name="Strong C."/>
            <person name="Farmer C."/>
            <person name="Delahaunty K."/>
            <person name="Markovic C."/>
            <person name="Hall O."/>
            <person name="Minx P."/>
            <person name="Tomlinson C."/>
            <person name="Mitreva M."/>
            <person name="Hou S."/>
            <person name="Chen J."/>
            <person name="Wollam A."/>
            <person name="Pepin K.H."/>
            <person name="Johnson M."/>
            <person name="Bhonagiri V."/>
            <person name="Zhang X."/>
            <person name="Suruliraj S."/>
            <person name="Warren W."/>
            <person name="Chinwalla A."/>
            <person name="Mardis E.R."/>
            <person name="Wilson R.K."/>
        </authorList>
    </citation>
    <scope>NUCLEOTIDE SEQUENCE [LARGE SCALE GENOMIC DNA]</scope>
    <source>
        <strain evidence="2 3">ATCC 33091</strain>
    </source>
</reference>
<dbReference type="InterPro" id="IPR016181">
    <property type="entry name" value="Acyl_CoA_acyltransferase"/>
</dbReference>
<evidence type="ECO:0000313" key="3">
    <source>
        <dbReference type="Proteomes" id="UP000003597"/>
    </source>
</evidence>
<accession>A0AB72ZAR4</accession>
<gene>
    <name evidence="2" type="ORF">HMPREF0557_00986</name>
</gene>
<evidence type="ECO:0000313" key="2">
    <source>
        <dbReference type="EMBL" id="EHN61967.1"/>
    </source>
</evidence>
<sequence length="152" mass="17217">MGDNWFKEIFFDRRLKMDYIITTDLPNAEEFVKLRVDAGLSFRSIEVSRQALLKSVYFVGLRSKEDDALIGMGRLVGDGIMFIVSDIAVLPEFQGNGYGKLIMTHIKNYIDSNLDKTACVTLLADVPADRLYKQFGFRESAPASIGMIYQMK</sequence>
<dbReference type="InterPro" id="IPR053144">
    <property type="entry name" value="Acetyltransferase_Butenolide"/>
</dbReference>
<keyword evidence="3" id="KW-1185">Reference proteome</keyword>
<proteinExistence type="predicted"/>
<dbReference type="SUPFAM" id="SSF55729">
    <property type="entry name" value="Acyl-CoA N-acyltransferases (Nat)"/>
    <property type="match status" value="1"/>
</dbReference>
<dbReference type="CDD" id="cd04301">
    <property type="entry name" value="NAT_SF"/>
    <property type="match status" value="1"/>
</dbReference>
<dbReference type="Pfam" id="PF13508">
    <property type="entry name" value="Acetyltransf_7"/>
    <property type="match status" value="1"/>
</dbReference>
<dbReference type="PANTHER" id="PTHR43233:SF1">
    <property type="entry name" value="FAMILY N-ACETYLTRANSFERASE, PUTATIVE (AFU_ORTHOLOGUE AFUA_6G03350)-RELATED"/>
    <property type="match status" value="1"/>
</dbReference>
<dbReference type="GO" id="GO:0016747">
    <property type="term" value="F:acyltransferase activity, transferring groups other than amino-acyl groups"/>
    <property type="evidence" value="ECO:0007669"/>
    <property type="project" value="InterPro"/>
</dbReference>